<dbReference type="InterPro" id="IPR015813">
    <property type="entry name" value="Pyrv/PenolPyrv_kinase-like_dom"/>
</dbReference>
<gene>
    <name evidence="11" type="ORF">D9Q98_004635</name>
</gene>
<keyword evidence="6" id="KW-0120">Carbon dioxide fixation</keyword>
<evidence type="ECO:0000256" key="7">
    <source>
        <dbReference type="ARBA" id="ARBA00048995"/>
    </source>
</evidence>
<dbReference type="GO" id="GO:0008964">
    <property type="term" value="F:phosphoenolpyruvate carboxylase activity"/>
    <property type="evidence" value="ECO:0007669"/>
    <property type="project" value="UniProtKB-EC"/>
</dbReference>
<feature type="region of interest" description="Disordered" evidence="10">
    <location>
        <begin position="376"/>
        <end position="464"/>
    </location>
</feature>
<evidence type="ECO:0000313" key="11">
    <source>
        <dbReference type="EMBL" id="KAI3431585.1"/>
    </source>
</evidence>
<comment type="catalytic activity">
    <reaction evidence="7">
        <text>oxaloacetate + phosphate = phosphoenolpyruvate + hydrogencarbonate</text>
        <dbReference type="Rhea" id="RHEA:28370"/>
        <dbReference type="ChEBI" id="CHEBI:16452"/>
        <dbReference type="ChEBI" id="CHEBI:17544"/>
        <dbReference type="ChEBI" id="CHEBI:43474"/>
        <dbReference type="ChEBI" id="CHEBI:58702"/>
        <dbReference type="EC" id="4.1.1.31"/>
    </reaction>
</comment>
<dbReference type="OrthoDB" id="1365747at2759"/>
<dbReference type="InterPro" id="IPR018129">
    <property type="entry name" value="PEP_COase_Lys_AS"/>
</dbReference>
<accession>A0A9D4TQ04</accession>
<comment type="similarity">
    <text evidence="2">Belongs to the PEPCase type 1 family.</text>
</comment>
<dbReference type="Gene3D" id="1.20.1440.90">
    <property type="entry name" value="Phosphoenolpyruvate/pyruvate domain"/>
    <property type="match status" value="2"/>
</dbReference>
<dbReference type="HAMAP" id="MF_00595">
    <property type="entry name" value="PEPcase_type1"/>
    <property type="match status" value="1"/>
</dbReference>
<dbReference type="GO" id="GO:0015977">
    <property type="term" value="P:carbon fixation"/>
    <property type="evidence" value="ECO:0007669"/>
    <property type="project" value="UniProtKB-KW"/>
</dbReference>
<evidence type="ECO:0000256" key="4">
    <source>
        <dbReference type="ARBA" id="ARBA00022842"/>
    </source>
</evidence>
<evidence type="ECO:0000256" key="6">
    <source>
        <dbReference type="ARBA" id="ARBA00023300"/>
    </source>
</evidence>
<feature type="active site" evidence="9">
    <location>
        <position position="797"/>
    </location>
</feature>
<feature type="compositionally biased region" description="Gly residues" evidence="10">
    <location>
        <begin position="447"/>
        <end position="458"/>
    </location>
</feature>
<dbReference type="InterPro" id="IPR033129">
    <property type="entry name" value="PEPCASE_His_AS"/>
</dbReference>
<organism evidence="11 12">
    <name type="scientific">Chlorella vulgaris</name>
    <name type="common">Green alga</name>
    <dbReference type="NCBI Taxonomy" id="3077"/>
    <lineage>
        <taxon>Eukaryota</taxon>
        <taxon>Viridiplantae</taxon>
        <taxon>Chlorophyta</taxon>
        <taxon>core chlorophytes</taxon>
        <taxon>Trebouxiophyceae</taxon>
        <taxon>Chlorellales</taxon>
        <taxon>Chlorellaceae</taxon>
        <taxon>Chlorella clade</taxon>
        <taxon>Chlorella</taxon>
    </lineage>
</organism>
<protein>
    <recommendedName>
        <fullName evidence="3">phosphoenolpyruvate carboxylase</fullName>
        <ecNumber evidence="3">4.1.1.31</ecNumber>
    </recommendedName>
</protein>
<comment type="caution">
    <text evidence="11">The sequence shown here is derived from an EMBL/GenBank/DDBJ whole genome shotgun (WGS) entry which is preliminary data.</text>
</comment>
<keyword evidence="4" id="KW-0460">Magnesium</keyword>
<dbReference type="Proteomes" id="UP001055712">
    <property type="component" value="Unassembled WGS sequence"/>
</dbReference>
<evidence type="ECO:0000256" key="10">
    <source>
        <dbReference type="SAM" id="MobiDB-lite"/>
    </source>
</evidence>
<feature type="compositionally biased region" description="Low complexity" evidence="10">
    <location>
        <begin position="430"/>
        <end position="446"/>
    </location>
</feature>
<reference evidence="11" key="2">
    <citation type="submission" date="2020-11" db="EMBL/GenBank/DDBJ databases">
        <authorList>
            <person name="Cecchin M."/>
            <person name="Marcolungo L."/>
            <person name="Rossato M."/>
            <person name="Girolomoni L."/>
            <person name="Cosentino E."/>
            <person name="Cuine S."/>
            <person name="Li-Beisson Y."/>
            <person name="Delledonne M."/>
            <person name="Ballottari M."/>
        </authorList>
    </citation>
    <scope>NUCLEOTIDE SEQUENCE</scope>
    <source>
        <strain evidence="11">211/11P</strain>
        <tissue evidence="11">Whole cell</tissue>
    </source>
</reference>
<evidence type="ECO:0000256" key="2">
    <source>
        <dbReference type="ARBA" id="ARBA00008346"/>
    </source>
</evidence>
<dbReference type="EC" id="4.1.1.31" evidence="3"/>
<evidence type="ECO:0000256" key="8">
    <source>
        <dbReference type="PROSITE-ProRule" id="PRU10111"/>
    </source>
</evidence>
<reference evidence="11" key="1">
    <citation type="journal article" date="2019" name="Plant J.">
        <title>Chlorella vulgaris genome assembly and annotation reveals the molecular basis for metabolic acclimation to high light conditions.</title>
        <authorList>
            <person name="Cecchin M."/>
            <person name="Marcolungo L."/>
            <person name="Rossato M."/>
            <person name="Girolomoni L."/>
            <person name="Cosentino E."/>
            <person name="Cuine S."/>
            <person name="Li-Beisson Y."/>
            <person name="Delledonne M."/>
            <person name="Ballottari M."/>
        </authorList>
    </citation>
    <scope>NUCLEOTIDE SEQUENCE</scope>
    <source>
        <strain evidence="11">211/11P</strain>
    </source>
</reference>
<name>A0A9D4TQ04_CHLVU</name>
<dbReference type="PROSITE" id="PS00393">
    <property type="entry name" value="PEPCASE_2"/>
    <property type="match status" value="1"/>
</dbReference>
<dbReference type="GO" id="GO:0005829">
    <property type="term" value="C:cytosol"/>
    <property type="evidence" value="ECO:0007669"/>
    <property type="project" value="TreeGrafter"/>
</dbReference>
<dbReference type="EMBL" id="SIDB01000006">
    <property type="protein sequence ID" value="KAI3431585.1"/>
    <property type="molecule type" value="Genomic_DNA"/>
</dbReference>
<evidence type="ECO:0000256" key="9">
    <source>
        <dbReference type="PROSITE-ProRule" id="PRU10112"/>
    </source>
</evidence>
<evidence type="ECO:0000256" key="1">
    <source>
        <dbReference type="ARBA" id="ARBA00001946"/>
    </source>
</evidence>
<dbReference type="GO" id="GO:0006099">
    <property type="term" value="P:tricarboxylic acid cycle"/>
    <property type="evidence" value="ECO:0007669"/>
    <property type="project" value="InterPro"/>
</dbReference>
<evidence type="ECO:0000256" key="3">
    <source>
        <dbReference type="ARBA" id="ARBA00012305"/>
    </source>
</evidence>
<keyword evidence="12" id="KW-1185">Reference proteome</keyword>
<proteinExistence type="inferred from homology"/>
<feature type="active site" evidence="8">
    <location>
        <position position="155"/>
    </location>
</feature>
<dbReference type="PROSITE" id="PS00781">
    <property type="entry name" value="PEPCASE_1"/>
    <property type="match status" value="1"/>
</dbReference>
<keyword evidence="5" id="KW-0456">Lyase</keyword>
<dbReference type="SMR" id="A0A9D4TQ04"/>
<dbReference type="PANTHER" id="PTHR30523">
    <property type="entry name" value="PHOSPHOENOLPYRUVATE CARBOXYLASE"/>
    <property type="match status" value="1"/>
</dbReference>
<comment type="cofactor">
    <cofactor evidence="1">
        <name>Mg(2+)</name>
        <dbReference type="ChEBI" id="CHEBI:18420"/>
    </cofactor>
</comment>
<dbReference type="PANTHER" id="PTHR30523:SF6">
    <property type="entry name" value="PHOSPHOENOLPYRUVATE CARBOXYLASE"/>
    <property type="match status" value="1"/>
</dbReference>
<dbReference type="PRINTS" id="PR00150">
    <property type="entry name" value="PEPCARBXLASE"/>
</dbReference>
<dbReference type="InterPro" id="IPR022805">
    <property type="entry name" value="PEP_COase_bac/pln-type"/>
</dbReference>
<sequence>MTEHHEMHYAEDYPLQPLVDDCRLLGSLLDDCLRIEVGEELFQKIERIRTLSECAQQLNSAHDKEAGRLLGQKMAEELFALPLDEALPILRAYGHYLNLTSIAEQHHSVRTSRMDGVPVKTVDEVFHDLLEGGVSEDELYEAVTTQHVEIVLTAHPTQVNRRTLQHKHSRIAAQLAHIDRQDLTQEERDHAIEELIREITALWQTDELRRKKPTPLDEARGGLHIVEQSLWSSLPKLLRRVSGVLKKRTGRELPIDACPIRFGSWMGGDRDGNPNVTAKTTHDVACLSRWIAADLYLKEVDALRFELSMNHASDEVHHMAQEVTHRQAPSDDSGVPPRHSAVYIPVGTSAANGLRASVSNAELLAGHPSEGMFGDFHGEDMMSPPGISSPVAGGPSSPRAQWPQMRGSLADAAANAMAKGSPRGVAHPYSGASSGSGLAQQAFGQQQGQGQGQGGTGTGSSTSINGTEAAALAKLQVLPPGVTGMGPGAAPTAPIPNQGLFRTDTAGKLMSPSALKRRGLQAAAFHKTSMDALMHPRGIAGSNPYRLILGEVRQRLLATRKRMEELLAGHVPDADADWFETEEQLLQPLLACYWSLWECGGGIIAEGRLLDLIRRIYCFGLSLMKLDLRQESTRHTDCLNEVTEHLGLGSYAEWDEDKRLAFLSEELGGRRPLIPPAMPFSPDCKEVMETLKVAAVLGRQCLSAYVISMATRASDVMAVELLQREARLMVLGESNAPQHLRASPLLRVVPLFETLSDLDASRAVMERLLTNEWYANHLSTVHHNQQEVMLGYSDSGKDAGRLAAAWALYKAQEDLVSVCKQHGVQLTLFHGRGGTVGRGGGPMQLAIQSQPPGSVEGRLRITEQGEMVQAKFGVPSVALRQLEIFSNSVLIATMQPPKPPQHDSWRELMEEMSAVSCKAYRGVVFNEPRFISYFQKATPQEELGNLNIGSRPTRRKATGDVTSLRAIPWIFAWTQTRLILPAWLGVGEALQAATSSGKREVLRDMYEHWPFFQSVVDLIEMVMSKADMRIAALYDAVLVQDPEERALGEGLRRSYMETVSAVLAVTGHSRMGDNNPILRRLIEMRNPHVDPINVMQVEILRRLRSQPDNQQLRDALLLTINGVAAGMRNTG</sequence>
<dbReference type="SUPFAM" id="SSF51621">
    <property type="entry name" value="Phosphoenolpyruvate/pyruvate domain"/>
    <property type="match status" value="2"/>
</dbReference>
<feature type="region of interest" description="Disordered" evidence="10">
    <location>
        <begin position="483"/>
        <end position="504"/>
    </location>
</feature>
<dbReference type="InterPro" id="IPR021135">
    <property type="entry name" value="PEP_COase"/>
</dbReference>
<dbReference type="Pfam" id="PF00311">
    <property type="entry name" value="PEPcase"/>
    <property type="match status" value="2"/>
</dbReference>
<evidence type="ECO:0000256" key="5">
    <source>
        <dbReference type="ARBA" id="ARBA00023239"/>
    </source>
</evidence>
<evidence type="ECO:0000313" key="12">
    <source>
        <dbReference type="Proteomes" id="UP001055712"/>
    </source>
</evidence>
<dbReference type="AlphaFoldDB" id="A0A9D4TQ04"/>